<accession>A0ABT7PFQ2</accession>
<dbReference type="RefSeq" id="WP_289162685.1">
    <property type="nucleotide sequence ID" value="NZ_JASZZN010000004.1"/>
</dbReference>
<dbReference type="Proteomes" id="UP001239462">
    <property type="component" value="Unassembled WGS sequence"/>
</dbReference>
<protein>
    <submittedName>
        <fullName evidence="1">Uncharacterized protein</fullName>
    </submittedName>
</protein>
<sequence length="154" mass="17487">MLVKGDTFEVVATDAQQTADHNIYVEWFNNFYRGFTPRLDPPLLFQRSIDRSEPGLMKIKCNIHDDIVGYLLVTEQGFAAVTDDDGNGVLNKWPAGKQSVNLFHPDYSFVNADAFVNGDKVLLDRSRLTIEISAMPLQLHFVGLRKKESSWPNR</sequence>
<gene>
    <name evidence="1" type="ORF">QTN89_07165</name>
</gene>
<evidence type="ECO:0000313" key="1">
    <source>
        <dbReference type="EMBL" id="MDM4015203.1"/>
    </source>
</evidence>
<dbReference type="EMBL" id="JASZZN010000004">
    <property type="protein sequence ID" value="MDM4015203.1"/>
    <property type="molecule type" value="Genomic_DNA"/>
</dbReference>
<comment type="caution">
    <text evidence="1">The sequence shown here is derived from an EMBL/GenBank/DDBJ whole genome shotgun (WGS) entry which is preliminary data.</text>
</comment>
<evidence type="ECO:0000313" key="2">
    <source>
        <dbReference type="Proteomes" id="UP001239462"/>
    </source>
</evidence>
<keyword evidence="2" id="KW-1185">Reference proteome</keyword>
<name>A0ABT7PFQ2_9BACT</name>
<organism evidence="1 2">
    <name type="scientific">Roseiconus lacunae</name>
    <dbReference type="NCBI Taxonomy" id="2605694"/>
    <lineage>
        <taxon>Bacteria</taxon>
        <taxon>Pseudomonadati</taxon>
        <taxon>Planctomycetota</taxon>
        <taxon>Planctomycetia</taxon>
        <taxon>Pirellulales</taxon>
        <taxon>Pirellulaceae</taxon>
        <taxon>Roseiconus</taxon>
    </lineage>
</organism>
<reference evidence="1 2" key="1">
    <citation type="submission" date="2023-06" db="EMBL/GenBank/DDBJ databases">
        <title>Roseiconus lacunae JC819 isolated from Gulf of Mannar region, Tamil Nadu.</title>
        <authorList>
            <person name="Pk S."/>
            <person name="Ch S."/>
            <person name="Ch V.R."/>
        </authorList>
    </citation>
    <scope>NUCLEOTIDE SEQUENCE [LARGE SCALE GENOMIC DNA]</scope>
    <source>
        <strain evidence="1 2">JC819</strain>
    </source>
</reference>
<proteinExistence type="predicted"/>